<dbReference type="PANTHER" id="PTHR13422:SF12">
    <property type="entry name" value="SIN3-HDAC COMPLEX-ASSOCIATED FACTOR"/>
    <property type="match status" value="1"/>
</dbReference>
<dbReference type="GO" id="GO:0070822">
    <property type="term" value="C:Sin3-type complex"/>
    <property type="evidence" value="ECO:0007669"/>
    <property type="project" value="TreeGrafter"/>
</dbReference>
<dbReference type="Pfam" id="PF15396">
    <property type="entry name" value="FAM60A"/>
    <property type="match status" value="1"/>
</dbReference>
<feature type="region of interest" description="Disordered" evidence="1">
    <location>
        <begin position="444"/>
        <end position="513"/>
    </location>
</feature>
<accession>A0A6P8XRP0</accession>
<feature type="compositionally biased region" description="Basic residues" evidence="1">
    <location>
        <begin position="229"/>
        <end position="240"/>
    </location>
</feature>
<protein>
    <submittedName>
        <fullName evidence="3 4">Uncharacterized protein LOC117578159 isoform X1</fullName>
    </submittedName>
</protein>
<dbReference type="InterPro" id="IPR026065">
    <property type="entry name" value="FAM60A"/>
</dbReference>
<feature type="compositionally biased region" description="Low complexity" evidence="1">
    <location>
        <begin position="211"/>
        <end position="223"/>
    </location>
</feature>
<gene>
    <name evidence="3 4" type="primary">LOC117578159</name>
</gene>
<evidence type="ECO:0000256" key="1">
    <source>
        <dbReference type="SAM" id="MobiDB-lite"/>
    </source>
</evidence>
<dbReference type="AlphaFoldDB" id="A0A6P8XRP0"/>
<name>A0A6P8XRP0_DROAB</name>
<dbReference type="PANTHER" id="PTHR13422">
    <property type="entry name" value="SIN3-HDAC COMPLEX-ASSOCIATED FACTOR"/>
    <property type="match status" value="1"/>
</dbReference>
<feature type="compositionally biased region" description="Polar residues" evidence="1">
    <location>
        <begin position="466"/>
        <end position="477"/>
    </location>
</feature>
<feature type="compositionally biased region" description="Low complexity" evidence="1">
    <location>
        <begin position="444"/>
        <end position="465"/>
    </location>
</feature>
<feature type="region of interest" description="Disordered" evidence="1">
    <location>
        <begin position="77"/>
        <end position="114"/>
    </location>
</feature>
<organism evidence="2 4">
    <name type="scientific">Drosophila albomicans</name>
    <name type="common">Fruit fly</name>
    <dbReference type="NCBI Taxonomy" id="7291"/>
    <lineage>
        <taxon>Eukaryota</taxon>
        <taxon>Metazoa</taxon>
        <taxon>Ecdysozoa</taxon>
        <taxon>Arthropoda</taxon>
        <taxon>Hexapoda</taxon>
        <taxon>Insecta</taxon>
        <taxon>Pterygota</taxon>
        <taxon>Neoptera</taxon>
        <taxon>Endopterygota</taxon>
        <taxon>Diptera</taxon>
        <taxon>Brachycera</taxon>
        <taxon>Muscomorpha</taxon>
        <taxon>Ephydroidea</taxon>
        <taxon>Drosophilidae</taxon>
        <taxon>Drosophila</taxon>
    </lineage>
</organism>
<proteinExistence type="predicted"/>
<dbReference type="RefSeq" id="XP_034119323.1">
    <property type="nucleotide sequence ID" value="XM_034263432.2"/>
</dbReference>
<dbReference type="GO" id="GO:0030336">
    <property type="term" value="P:negative regulation of cell migration"/>
    <property type="evidence" value="ECO:0007669"/>
    <property type="project" value="TreeGrafter"/>
</dbReference>
<dbReference type="GeneID" id="117578159"/>
<feature type="compositionally biased region" description="Basic and acidic residues" evidence="1">
    <location>
        <begin position="495"/>
        <end position="504"/>
    </location>
</feature>
<evidence type="ECO:0000313" key="2">
    <source>
        <dbReference type="Proteomes" id="UP000515160"/>
    </source>
</evidence>
<feature type="compositionally biased region" description="Basic and acidic residues" evidence="1">
    <location>
        <begin position="479"/>
        <end position="488"/>
    </location>
</feature>
<keyword evidence="2" id="KW-1185">Reference proteome</keyword>
<evidence type="ECO:0000313" key="3">
    <source>
        <dbReference type="RefSeq" id="XP_034119323.1"/>
    </source>
</evidence>
<dbReference type="Proteomes" id="UP000515160">
    <property type="component" value="Chromosome X"/>
</dbReference>
<reference evidence="3 4" key="1">
    <citation type="submission" date="2025-04" db="UniProtKB">
        <authorList>
            <consortium name="RefSeq"/>
        </authorList>
    </citation>
    <scope>IDENTIFICATION</scope>
    <source>
        <strain evidence="3 4">15112-1751.03</strain>
        <tissue evidence="3 4">Whole Adult</tissue>
    </source>
</reference>
<feature type="region of interest" description="Disordered" evidence="1">
    <location>
        <begin position="211"/>
        <end position="244"/>
    </location>
</feature>
<feature type="region of interest" description="Disordered" evidence="1">
    <location>
        <begin position="155"/>
        <end position="175"/>
    </location>
</feature>
<evidence type="ECO:0000313" key="4">
    <source>
        <dbReference type="RefSeq" id="XP_034119331.1"/>
    </source>
</evidence>
<dbReference type="OrthoDB" id="10023333at2759"/>
<sequence>MFNFHKPRVYRSTDGCCICRAKSSSSRFTASRKYEKESMQCFNLHEPRNGEICNACVLLVKRYKRLPVGSKRHWGHVVDARAGPGTKSLAKQKKRDNDSDTTSGGGGSSSSLPEKFAKIFKKNRKGKITAATTATATASSSIDRELQLQQQLLCKERSPHSEDQPSDSNESNDDEQLQLQHVATTVAATTPYQTRKRTAAAALATASISLSPSSLSSSSSAPSVGSGRQRLRLTGSKRRRMLEPRKNRRAVDNVPFFEEHDLLRLDVCCGTVFQSLSLGSACYIIDPELYKPCEKHRRRGQQQQQQVTEQQKKLLAVQQHQVSSISSATTTLTTPTPSQAPIPTPALKKHHLFFMRQSESFPQGEIHRISPIPLNKTEAMPPTPTQTQTATNVQQQQQQQQHSTLMLKPGVGVTPSVGLLHVGMMTATTATAVAATTNNTTTTTAVGAASPSSLSSSSNCSTSSSVATKFNDNSSDSGFDEHVLERKSVSPPTQDELHLQEKKQHQLQQRTAGGGGMQRLILASGLPISGQSQNLVLTGNEFTARFVQTPPQMLKITTTGNASGGVAATAGSQSSGNSNNKMRAIFNSANTIQHENGVTTILPASSLAASNQTAAMNAIAPSTVTITPAAANAKFILLKPSTAIGSKHPTTATTTTPPEVKIA</sequence>
<dbReference type="RefSeq" id="XP_034119331.1">
    <property type="nucleotide sequence ID" value="XM_034263440.2"/>
</dbReference>